<dbReference type="InterPro" id="IPR000195">
    <property type="entry name" value="Rab-GAP-TBC_dom"/>
</dbReference>
<dbReference type="Gene3D" id="1.10.8.270">
    <property type="entry name" value="putative rabgap domain of human tbc1 domain family member 14 like domains"/>
    <property type="match status" value="1"/>
</dbReference>
<dbReference type="PANTHER" id="PTHR47219:SF9">
    <property type="entry name" value="GTPASE ACTIVATING PROTEIN AND CENTROSOME-ASSOCIATED, ISOFORM B"/>
    <property type="match status" value="1"/>
</dbReference>
<dbReference type="SUPFAM" id="SSF56112">
    <property type="entry name" value="Protein kinase-like (PK-like)"/>
    <property type="match status" value="1"/>
</dbReference>
<evidence type="ECO:0000259" key="3">
    <source>
        <dbReference type="PROSITE" id="PS50086"/>
    </source>
</evidence>
<dbReference type="InterPro" id="IPR000719">
    <property type="entry name" value="Prot_kinase_dom"/>
</dbReference>
<dbReference type="Gene3D" id="1.10.510.10">
    <property type="entry name" value="Transferase(Phosphotransferase) domain 1"/>
    <property type="match status" value="1"/>
</dbReference>
<evidence type="ECO:0000259" key="2">
    <source>
        <dbReference type="PROSITE" id="PS50011"/>
    </source>
</evidence>
<dbReference type="InterPro" id="IPR050302">
    <property type="entry name" value="Rab_GAP_TBC_domain"/>
</dbReference>
<organism evidence="4 5">
    <name type="scientific">Fragariocoptes setiger</name>
    <dbReference type="NCBI Taxonomy" id="1670756"/>
    <lineage>
        <taxon>Eukaryota</taxon>
        <taxon>Metazoa</taxon>
        <taxon>Ecdysozoa</taxon>
        <taxon>Arthropoda</taxon>
        <taxon>Chelicerata</taxon>
        <taxon>Arachnida</taxon>
        <taxon>Acari</taxon>
        <taxon>Acariformes</taxon>
        <taxon>Trombidiformes</taxon>
        <taxon>Prostigmata</taxon>
        <taxon>Eupodina</taxon>
        <taxon>Eriophyoidea</taxon>
        <taxon>Phytoptidae</taxon>
        <taxon>Fragariocoptes</taxon>
    </lineage>
</organism>
<accession>A0ABQ7S8V1</accession>
<feature type="domain" description="Protein kinase" evidence="2">
    <location>
        <begin position="1"/>
        <end position="221"/>
    </location>
</feature>
<evidence type="ECO:0000256" key="1">
    <source>
        <dbReference type="SAM" id="MobiDB-lite"/>
    </source>
</evidence>
<evidence type="ECO:0000313" key="4">
    <source>
        <dbReference type="EMBL" id="KAG9509803.1"/>
    </source>
</evidence>
<dbReference type="SMART" id="SM00164">
    <property type="entry name" value="TBC"/>
    <property type="match status" value="1"/>
</dbReference>
<feature type="region of interest" description="Disordered" evidence="1">
    <location>
        <begin position="722"/>
        <end position="758"/>
    </location>
</feature>
<evidence type="ECO:0000313" key="5">
    <source>
        <dbReference type="Proteomes" id="UP000825002"/>
    </source>
</evidence>
<sequence>MIYSSERVTIVFEHYDHNELNVCHHGILSRNVAEQILDAFNELHCVLNTVHGLIDSNSIVWCGKGALKLTHWAIHKLTEGGTTLESDCLVPQDKRFLAPEQVRFQSTPRALASKKSDIWSSAILLATQLWPSILTEKMPANISSRLALCDTPQQVIDLLDLKSKIMLRPNSASSNSAQFSDESNSHDARSVTPNEWLNYFTRALDPDPHTRADLGELYSILNITRTQHDSSKLTDETVAILNGITVNDQQQQSVSGSRNIIPDVLVWSDTEIERINVRDLYHLWRLSWGRNFFDQQTSGKVANGVALPPIFHVPYLILAENQMSSPSEQKRKTQLIIETKVESSLPLDKLKESLEQMDPLLFYPLILTSPSSLNQQQQQDNEYNSDKNDRLLDGFDQISRKDQISQHSDTVSQTNTSQSLPLIIREADFSYQCERMVLFKRLLAGCPYLKRELVREAHIDIPPYYRAQTWAVLLDLCPSKLAVYDRIDKTTPTSTDRQISVDIPRCHQYNELMASPQGHQKLTRVLKAWLNYNKSEYVYWQGLDSLAAPFLLLNFADESMAFACFHEFVQKYLRGFFQKDNQLVVQRYLDLFFDLLSYHDSALAIHLDRLGFSPNLYAIPWFLTMFTHVLPLHKILHVWDRLLLGNETFPLCIGLAILAQFRDELLSYTFNDCIVVFSDLPEIDIERCINDACHFYATTPSKLIGRGPLLSPIGTYSDNIDDADDNDDGNKIGGTSNNNNNSNSNKSASDALNNSKSP</sequence>
<proteinExistence type="predicted"/>
<keyword evidence="5" id="KW-1185">Reference proteome</keyword>
<dbReference type="InterPro" id="IPR011009">
    <property type="entry name" value="Kinase-like_dom_sf"/>
</dbReference>
<feature type="compositionally biased region" description="Low complexity" evidence="1">
    <location>
        <begin position="733"/>
        <end position="758"/>
    </location>
</feature>
<dbReference type="PROSITE" id="PS50011">
    <property type="entry name" value="PROTEIN_KINASE_DOM"/>
    <property type="match status" value="1"/>
</dbReference>
<dbReference type="Proteomes" id="UP000825002">
    <property type="component" value="Unassembled WGS sequence"/>
</dbReference>
<protein>
    <submittedName>
        <fullName evidence="4">TBC domain-containing protein kinase-like protein</fullName>
    </submittedName>
</protein>
<dbReference type="PROSITE" id="PS50086">
    <property type="entry name" value="TBC_RABGAP"/>
    <property type="match status" value="1"/>
</dbReference>
<dbReference type="PANTHER" id="PTHR47219">
    <property type="entry name" value="RAB GTPASE-ACTIVATING PROTEIN 1-LIKE"/>
    <property type="match status" value="1"/>
</dbReference>
<reference evidence="4 5" key="1">
    <citation type="submission" date="2020-10" db="EMBL/GenBank/DDBJ databases">
        <authorList>
            <person name="Klimov P.B."/>
            <person name="Dyachkov S.M."/>
            <person name="Chetverikov P.E."/>
        </authorList>
    </citation>
    <scope>NUCLEOTIDE SEQUENCE [LARGE SCALE GENOMIC DNA]</scope>
    <source>
        <strain evidence="4">BMOC 18-1129-001#AD2665</strain>
        <tissue evidence="4">Entire mites</tissue>
    </source>
</reference>
<dbReference type="SUPFAM" id="SSF47923">
    <property type="entry name" value="Ypt/Rab-GAP domain of gyp1p"/>
    <property type="match status" value="2"/>
</dbReference>
<name>A0ABQ7S8V1_9ACAR</name>
<dbReference type="Gene3D" id="1.10.472.80">
    <property type="entry name" value="Ypt/Rab-GAP domain of gyp1p, domain 3"/>
    <property type="match status" value="1"/>
</dbReference>
<comment type="caution">
    <text evidence="4">The sequence shown here is derived from an EMBL/GenBank/DDBJ whole genome shotgun (WGS) entry which is preliminary data.</text>
</comment>
<gene>
    <name evidence="4" type="primary">Tbck</name>
    <name evidence="4" type="ORF">GZH46_01667</name>
</gene>
<dbReference type="InterPro" id="IPR035969">
    <property type="entry name" value="Rab-GAP_TBC_sf"/>
</dbReference>
<dbReference type="Pfam" id="PF00566">
    <property type="entry name" value="RabGAP-TBC"/>
    <property type="match status" value="1"/>
</dbReference>
<dbReference type="EMBL" id="JAIFTH010000328">
    <property type="protein sequence ID" value="KAG9509803.1"/>
    <property type="molecule type" value="Genomic_DNA"/>
</dbReference>
<feature type="domain" description="Rab-GAP TBC" evidence="3">
    <location>
        <begin position="460"/>
        <end position="646"/>
    </location>
</feature>